<sequence>MMPGQALARGACRMLMRMGFAPVTEFVPGPGLRADVFALGPKGEIWIFECKSGLADYRSDAKWQGYLDWCDRFFWAVDGSFPAEILPEGSGLVIADPYDGEILRMGAESRLPGARRAALTRRFARTGAERLRRLLDPWPQELTGGA</sequence>
<dbReference type="KEGG" id="ppru:FDP22_09080"/>
<proteinExistence type="predicted"/>
<organism evidence="1 2">
    <name type="scientific">Paroceanicella profunda</name>
    <dbReference type="NCBI Taxonomy" id="2579971"/>
    <lineage>
        <taxon>Bacteria</taxon>
        <taxon>Pseudomonadati</taxon>
        <taxon>Pseudomonadota</taxon>
        <taxon>Alphaproteobacteria</taxon>
        <taxon>Rhodobacterales</taxon>
        <taxon>Paracoccaceae</taxon>
        <taxon>Paroceanicella</taxon>
    </lineage>
</organism>
<evidence type="ECO:0000313" key="2">
    <source>
        <dbReference type="Proteomes" id="UP000305888"/>
    </source>
</evidence>
<dbReference type="AlphaFoldDB" id="A0A5B8FIZ5"/>
<keyword evidence="2" id="KW-1185">Reference proteome</keyword>
<name>A0A5B8FIZ5_9RHOB</name>
<reference evidence="1 2" key="1">
    <citation type="submission" date="2019-06" db="EMBL/GenBank/DDBJ databases">
        <title>Genome sequence of Rhodobacteraceae bacterium D4M1.</title>
        <authorList>
            <person name="Cao J."/>
        </authorList>
    </citation>
    <scope>NUCLEOTIDE SEQUENCE [LARGE SCALE GENOMIC DNA]</scope>
    <source>
        <strain evidence="1 2">D4M1</strain>
    </source>
</reference>
<accession>A0A5B8FIZ5</accession>
<dbReference type="PIRSF" id="PIRSF031796">
    <property type="entry name" value="UPC031796"/>
    <property type="match status" value="1"/>
</dbReference>
<dbReference type="InterPro" id="IPR009394">
    <property type="entry name" value="MmcB-like"/>
</dbReference>
<dbReference type="InterPro" id="IPR011335">
    <property type="entry name" value="Restrct_endonuc-II-like"/>
</dbReference>
<evidence type="ECO:0000313" key="1">
    <source>
        <dbReference type="EMBL" id="QDL93658.1"/>
    </source>
</evidence>
<protein>
    <submittedName>
        <fullName evidence="1">MmcB family DNA repair protein</fullName>
    </submittedName>
</protein>
<dbReference type="OrthoDB" id="5194526at2"/>
<dbReference type="EMBL" id="CP040818">
    <property type="protein sequence ID" value="QDL93658.1"/>
    <property type="molecule type" value="Genomic_DNA"/>
</dbReference>
<gene>
    <name evidence="1" type="ORF">FDP22_09080</name>
</gene>
<dbReference type="SUPFAM" id="SSF52980">
    <property type="entry name" value="Restriction endonuclease-like"/>
    <property type="match status" value="1"/>
</dbReference>
<dbReference type="Proteomes" id="UP000305888">
    <property type="component" value="Chromosome"/>
</dbReference>
<dbReference type="Pfam" id="PF06319">
    <property type="entry name" value="MmcB-like"/>
    <property type="match status" value="1"/>
</dbReference>